<evidence type="ECO:0000259" key="3">
    <source>
        <dbReference type="PROSITE" id="PS50097"/>
    </source>
</evidence>
<keyword evidence="2" id="KW-0677">Repeat</keyword>
<dbReference type="InterPro" id="IPR000210">
    <property type="entry name" value="BTB/POZ_dom"/>
</dbReference>
<dbReference type="Gene3D" id="3.30.710.10">
    <property type="entry name" value="Potassium Channel Kv1.1, Chain A"/>
    <property type="match status" value="1"/>
</dbReference>
<sequence>MRQKRRLPQEPSFKRQAMEDSFVFSDEKYSKDVLKRLSGLQKQGIMCDVRITMEGEEFQAHKNILSASSDYFFAMFNGNMKESKQREVTITGVDKDSMKMILGFIYTGEIVLDWSNVEPILQGANLMLVQSVKDACGRFLESRLNVKNCLGIQTLAETYACPKLWTTTNTFIYQNFLHVAESEEFMNLDEKQIQTLLQSDEISVENEEKVYEALVGWINYDLENRRPFFPSLMEDIRLPLVSPYYLVDVVEHEELFNTSPRCKELLLEAQHYHLLPDRRQHLDTTRTRPRNYERFHEILIAMGGNGDYHNQSTVFGFNIVTQVWSDLPRFTKDRGYHGIASFGGQLYVTGGYCNVNSETLDIAQRYDVRQKEWHSMPNMLTRRSKHGSVEVDGHVYIVGGYDGQNTLNSIECFSLQAGRWRTKSPMPTRRRCVAAVAHGKSIYVIGGHDGSSILNTVECYDTTRDSWNSTEVQPMHDRRSFPSALVVDDEMYVLGGYDGNDTLRSVECYSFTTHEWTQVTPMCTPRSNAGACVFNNKIYLVGGWDGISLNSVECFDIATQVWQRMPSLPRPTTGVRCCFLSFQSTSEQKQPKNRGSRGHMCIIC</sequence>
<dbReference type="Pfam" id="PF24681">
    <property type="entry name" value="Kelch_KLHDC2_KLHL20_DRC7"/>
    <property type="match status" value="2"/>
</dbReference>
<dbReference type="EMBL" id="RCHS01002005">
    <property type="protein sequence ID" value="RMX50176.1"/>
    <property type="molecule type" value="Genomic_DNA"/>
</dbReference>
<comment type="caution">
    <text evidence="4">The sequence shown here is derived from an EMBL/GenBank/DDBJ whole genome shotgun (WGS) entry which is preliminary data.</text>
</comment>
<organism evidence="4 5">
    <name type="scientific">Pocillopora damicornis</name>
    <name type="common">Cauliflower coral</name>
    <name type="synonym">Millepora damicornis</name>
    <dbReference type="NCBI Taxonomy" id="46731"/>
    <lineage>
        <taxon>Eukaryota</taxon>
        <taxon>Metazoa</taxon>
        <taxon>Cnidaria</taxon>
        <taxon>Anthozoa</taxon>
        <taxon>Hexacorallia</taxon>
        <taxon>Scleractinia</taxon>
        <taxon>Astrocoeniina</taxon>
        <taxon>Pocilloporidae</taxon>
        <taxon>Pocillopora</taxon>
    </lineage>
</organism>
<dbReference type="Pfam" id="PF00651">
    <property type="entry name" value="BTB"/>
    <property type="match status" value="1"/>
</dbReference>
<dbReference type="PRINTS" id="PR00501">
    <property type="entry name" value="KELCHREPEAT"/>
</dbReference>
<evidence type="ECO:0000313" key="4">
    <source>
        <dbReference type="EMBL" id="RMX50176.1"/>
    </source>
</evidence>
<feature type="domain" description="BTB" evidence="3">
    <location>
        <begin position="47"/>
        <end position="114"/>
    </location>
</feature>
<dbReference type="SUPFAM" id="SSF54695">
    <property type="entry name" value="POZ domain"/>
    <property type="match status" value="1"/>
</dbReference>
<dbReference type="InterPro" id="IPR011705">
    <property type="entry name" value="BACK"/>
</dbReference>
<dbReference type="Gene3D" id="2.120.10.80">
    <property type="entry name" value="Kelch-type beta propeller"/>
    <property type="match status" value="2"/>
</dbReference>
<evidence type="ECO:0000256" key="1">
    <source>
        <dbReference type="ARBA" id="ARBA00022441"/>
    </source>
</evidence>
<gene>
    <name evidence="4" type="ORF">pdam_00004829</name>
</gene>
<dbReference type="InterPro" id="IPR015915">
    <property type="entry name" value="Kelch-typ_b-propeller"/>
</dbReference>
<reference evidence="4 5" key="1">
    <citation type="journal article" date="2018" name="Sci. Rep.">
        <title>Comparative analysis of the Pocillopora damicornis genome highlights role of immune system in coral evolution.</title>
        <authorList>
            <person name="Cunning R."/>
            <person name="Bay R.A."/>
            <person name="Gillette P."/>
            <person name="Baker A.C."/>
            <person name="Traylor-Knowles N."/>
        </authorList>
    </citation>
    <scope>NUCLEOTIDE SEQUENCE [LARGE SCALE GENOMIC DNA]</scope>
    <source>
        <strain evidence="4">RSMAS</strain>
        <tissue evidence="4">Whole animal</tissue>
    </source>
</reference>
<dbReference type="InterPro" id="IPR006652">
    <property type="entry name" value="Kelch_1"/>
</dbReference>
<dbReference type="OrthoDB" id="45365at2759"/>
<protein>
    <recommendedName>
        <fullName evidence="3">BTB domain-containing protein</fullName>
    </recommendedName>
</protein>
<dbReference type="FunFam" id="1.25.40.420:FF:000001">
    <property type="entry name" value="Kelch-like family member 12"/>
    <property type="match status" value="1"/>
</dbReference>
<accession>A0A3M6U9C0</accession>
<dbReference type="PIRSF" id="PIRSF037037">
    <property type="entry name" value="Kelch-like_protein_gigaxonin"/>
    <property type="match status" value="1"/>
</dbReference>
<dbReference type="Proteomes" id="UP000275408">
    <property type="component" value="Unassembled WGS sequence"/>
</dbReference>
<evidence type="ECO:0000313" key="5">
    <source>
        <dbReference type="Proteomes" id="UP000275408"/>
    </source>
</evidence>
<dbReference type="AlphaFoldDB" id="A0A3M6U9C0"/>
<keyword evidence="5" id="KW-1185">Reference proteome</keyword>
<keyword evidence="1" id="KW-0880">Kelch repeat</keyword>
<dbReference type="SMART" id="SM00225">
    <property type="entry name" value="BTB"/>
    <property type="match status" value="1"/>
</dbReference>
<dbReference type="Gene3D" id="1.25.40.420">
    <property type="match status" value="1"/>
</dbReference>
<dbReference type="Pfam" id="PF07707">
    <property type="entry name" value="BACK"/>
    <property type="match status" value="1"/>
</dbReference>
<dbReference type="PROSITE" id="PS50097">
    <property type="entry name" value="BTB"/>
    <property type="match status" value="1"/>
</dbReference>
<dbReference type="InterPro" id="IPR017096">
    <property type="entry name" value="BTB-kelch_protein"/>
</dbReference>
<dbReference type="PROSITE" id="PS50890">
    <property type="entry name" value="PUA"/>
    <property type="match status" value="1"/>
</dbReference>
<dbReference type="SMART" id="SM00612">
    <property type="entry name" value="Kelch"/>
    <property type="match status" value="6"/>
</dbReference>
<name>A0A3M6U9C0_POCDA</name>
<proteinExistence type="predicted"/>
<dbReference type="InterPro" id="IPR011333">
    <property type="entry name" value="SKP1/BTB/POZ_sf"/>
</dbReference>
<dbReference type="PANTHER" id="PTHR45632">
    <property type="entry name" value="LD33804P"/>
    <property type="match status" value="1"/>
</dbReference>
<dbReference type="GO" id="GO:0005737">
    <property type="term" value="C:cytoplasm"/>
    <property type="evidence" value="ECO:0007669"/>
    <property type="project" value="UniProtKB-ARBA"/>
</dbReference>
<dbReference type="SUPFAM" id="SSF117281">
    <property type="entry name" value="Kelch motif"/>
    <property type="match status" value="1"/>
</dbReference>
<dbReference type="SMART" id="SM00875">
    <property type="entry name" value="BACK"/>
    <property type="match status" value="1"/>
</dbReference>
<dbReference type="STRING" id="46731.A0A3M6U9C0"/>
<dbReference type="PANTHER" id="PTHR45632:SF17">
    <property type="entry name" value="KELCH-LIKE PROTEIN 31"/>
    <property type="match status" value="1"/>
</dbReference>
<evidence type="ECO:0000256" key="2">
    <source>
        <dbReference type="ARBA" id="ARBA00022737"/>
    </source>
</evidence>